<dbReference type="KEGG" id="soy:115876537"/>
<dbReference type="Pfam" id="PF25571">
    <property type="entry name" value="TPR_CCP1_N"/>
    <property type="match status" value="1"/>
</dbReference>
<gene>
    <name evidence="3" type="primary">LOC115876537</name>
</gene>
<dbReference type="AlphaFoldDB" id="A0A6J2XB91"/>
<keyword evidence="1" id="KW-0677">Repeat</keyword>
<accession>A0A6J2XB91</accession>
<dbReference type="InterPro" id="IPR000225">
    <property type="entry name" value="Armadillo"/>
</dbReference>
<protein>
    <submittedName>
        <fullName evidence="3">Armadillo repeat-containing protein 6 homolog</fullName>
    </submittedName>
</protein>
<evidence type="ECO:0000313" key="3">
    <source>
        <dbReference type="RefSeq" id="XP_030748210.1"/>
    </source>
</evidence>
<dbReference type="OrthoDB" id="449062at2759"/>
<dbReference type="InParanoid" id="A0A6J2XB91"/>
<organism evidence="2 3">
    <name type="scientific">Sitophilus oryzae</name>
    <name type="common">Rice weevil</name>
    <name type="synonym">Curculio oryzae</name>
    <dbReference type="NCBI Taxonomy" id="7048"/>
    <lineage>
        <taxon>Eukaryota</taxon>
        <taxon>Metazoa</taxon>
        <taxon>Ecdysozoa</taxon>
        <taxon>Arthropoda</taxon>
        <taxon>Hexapoda</taxon>
        <taxon>Insecta</taxon>
        <taxon>Pterygota</taxon>
        <taxon>Neoptera</taxon>
        <taxon>Endopterygota</taxon>
        <taxon>Coleoptera</taxon>
        <taxon>Polyphaga</taxon>
        <taxon>Cucujiformia</taxon>
        <taxon>Curculionidae</taxon>
        <taxon>Dryophthorinae</taxon>
        <taxon>Sitophilus</taxon>
    </lineage>
</organism>
<dbReference type="FunCoup" id="A0A6J2XB91">
    <property type="interactions" value="2016"/>
</dbReference>
<dbReference type="InterPro" id="IPR016024">
    <property type="entry name" value="ARM-type_fold"/>
</dbReference>
<dbReference type="PANTHER" id="PTHR22895:SF0">
    <property type="entry name" value="ARMADILLO REPEAT-CONTAINING PROTEIN 6"/>
    <property type="match status" value="1"/>
</dbReference>
<name>A0A6J2XB91_SITOR</name>
<dbReference type="GO" id="GO:0002244">
    <property type="term" value="P:hematopoietic progenitor cell differentiation"/>
    <property type="evidence" value="ECO:0007669"/>
    <property type="project" value="TreeGrafter"/>
</dbReference>
<dbReference type="RefSeq" id="XP_030748210.1">
    <property type="nucleotide sequence ID" value="XM_030892350.1"/>
</dbReference>
<proteinExistence type="predicted"/>
<reference evidence="3" key="1">
    <citation type="submission" date="2025-08" db="UniProtKB">
        <authorList>
            <consortium name="RefSeq"/>
        </authorList>
    </citation>
    <scope>IDENTIFICATION</scope>
    <source>
        <tissue evidence="3">Gonads</tissue>
    </source>
</reference>
<dbReference type="Proteomes" id="UP000504635">
    <property type="component" value="Unplaced"/>
</dbReference>
<evidence type="ECO:0000256" key="1">
    <source>
        <dbReference type="ARBA" id="ARBA00022737"/>
    </source>
</evidence>
<dbReference type="GeneID" id="115876537"/>
<evidence type="ECO:0000313" key="2">
    <source>
        <dbReference type="Proteomes" id="UP000504635"/>
    </source>
</evidence>
<dbReference type="PANTHER" id="PTHR22895">
    <property type="entry name" value="ARMADILLO REPEAT-CONTAINING PROTEIN 6"/>
    <property type="match status" value="1"/>
</dbReference>
<sequence>MVLEITQDTFNSAVKENVEILGLTEEEAVEEAVKQFESQGVDLSKIIKESMSKAEFNEISESVRKLEELQNSKKASDALNETLTTLRLECEKGLQHKVEAGKIGAYNILLNICENNTDKSVEANTLRTLTALMTKQPDLLDDRGVAFIINSLKDKQLDYEIVRLLFRWTKECCVMHEKNRQLIYDAHILDILKEYLKEHVPTELIREALSVCRALVLDDDVRVEFGRAHEHARVIASETLCSLMDLLSKFRGEELLNFDILLTLTSLMVRTEFCKKVEDANGLELIKSVMHTYSHNEKIVRQCFKLLKSLAGNDECKVHIVQHGFVPVIIQSLTPTTYCATTVTAGLSCVAALTLRSPENSKALFDHGITQVIINIMKQHADQKEVQKTGSWAIRNMVSRSKYQCKTFLDLGAEEVLQKALKSFKNIEYDIKAALRDLGCKVKLKEEWTGKGGALTTGLTNLNVDD</sequence>
<dbReference type="SMART" id="SM00185">
    <property type="entry name" value="ARM"/>
    <property type="match status" value="4"/>
</dbReference>
<dbReference type="InterPro" id="IPR011989">
    <property type="entry name" value="ARM-like"/>
</dbReference>
<dbReference type="Gene3D" id="1.25.10.10">
    <property type="entry name" value="Leucine-rich Repeat Variant"/>
    <property type="match status" value="2"/>
</dbReference>
<dbReference type="SUPFAM" id="SSF48371">
    <property type="entry name" value="ARM repeat"/>
    <property type="match status" value="1"/>
</dbReference>
<keyword evidence="2" id="KW-1185">Reference proteome</keyword>